<evidence type="ECO:0000313" key="3">
    <source>
        <dbReference type="Proteomes" id="UP000318704"/>
    </source>
</evidence>
<feature type="transmembrane region" description="Helical" evidence="1">
    <location>
        <begin position="143"/>
        <end position="160"/>
    </location>
</feature>
<evidence type="ECO:0000256" key="1">
    <source>
        <dbReference type="SAM" id="Phobius"/>
    </source>
</evidence>
<reference evidence="2 3" key="1">
    <citation type="submission" date="2019-03" db="EMBL/GenBank/DDBJ databases">
        <title>Deep-cultivation of Planctomycetes and their phenomic and genomic characterization uncovers novel biology.</title>
        <authorList>
            <person name="Wiegand S."/>
            <person name="Jogler M."/>
            <person name="Boedeker C."/>
            <person name="Pinto D."/>
            <person name="Vollmers J."/>
            <person name="Rivas-Marin E."/>
            <person name="Kohn T."/>
            <person name="Peeters S.H."/>
            <person name="Heuer A."/>
            <person name="Rast P."/>
            <person name="Oberbeckmann S."/>
            <person name="Bunk B."/>
            <person name="Jeske O."/>
            <person name="Meyerdierks A."/>
            <person name="Storesund J.E."/>
            <person name="Kallscheuer N."/>
            <person name="Luecker S."/>
            <person name="Lage O.M."/>
            <person name="Pohl T."/>
            <person name="Merkel B.J."/>
            <person name="Hornburger P."/>
            <person name="Mueller R.-W."/>
            <person name="Bruemmer F."/>
            <person name="Labrenz M."/>
            <person name="Spormann A.M."/>
            <person name="Op den Camp H."/>
            <person name="Overmann J."/>
            <person name="Amann R."/>
            <person name="Jetten M.S.M."/>
            <person name="Mascher T."/>
            <person name="Medema M.H."/>
            <person name="Devos D.P."/>
            <person name="Kaster A.-K."/>
            <person name="Ovreas L."/>
            <person name="Rohde M."/>
            <person name="Galperin M.Y."/>
            <person name="Jogler C."/>
        </authorList>
    </citation>
    <scope>NUCLEOTIDE SEQUENCE [LARGE SCALE GENOMIC DNA]</scope>
    <source>
        <strain evidence="2 3">V144</strain>
    </source>
</reference>
<sequence length="179" mass="20799">MRPEFVRISPAERNTPKRDLKKLISMDEEEELSKLKWLLIAVVVFLVSGFFSYQELKYAVWSTTTEADVTRTYTTEVSSGRRFRRHRKKVLAVEYTFTDKDGNHHSERDDIPISAPIPGPKVTIQYFSGVENSSRIKGYSRKLAVWIFLGCCVWLGYAGFKLYRLASEAVDGKPRRRRR</sequence>
<gene>
    <name evidence="2" type="ORF">V144x_37110</name>
</gene>
<accession>A0A517VYY4</accession>
<organism evidence="2 3">
    <name type="scientific">Gimesia aquarii</name>
    <dbReference type="NCBI Taxonomy" id="2527964"/>
    <lineage>
        <taxon>Bacteria</taxon>
        <taxon>Pseudomonadati</taxon>
        <taxon>Planctomycetota</taxon>
        <taxon>Planctomycetia</taxon>
        <taxon>Planctomycetales</taxon>
        <taxon>Planctomycetaceae</taxon>
        <taxon>Gimesia</taxon>
    </lineage>
</organism>
<dbReference type="RefSeq" id="WP_144986710.1">
    <property type="nucleotide sequence ID" value="NZ_CP037920.1"/>
</dbReference>
<protein>
    <recommendedName>
        <fullName evidence="4">DUF3592 domain-containing protein</fullName>
    </recommendedName>
</protein>
<dbReference type="AlphaFoldDB" id="A0A517VYY4"/>
<evidence type="ECO:0008006" key="4">
    <source>
        <dbReference type="Google" id="ProtNLM"/>
    </source>
</evidence>
<name>A0A517VYY4_9PLAN</name>
<keyword evidence="1" id="KW-0812">Transmembrane</keyword>
<keyword evidence="1" id="KW-0472">Membrane</keyword>
<dbReference type="EMBL" id="CP037920">
    <property type="protein sequence ID" value="QDT98225.1"/>
    <property type="molecule type" value="Genomic_DNA"/>
</dbReference>
<evidence type="ECO:0000313" key="2">
    <source>
        <dbReference type="EMBL" id="QDT98225.1"/>
    </source>
</evidence>
<dbReference type="KEGG" id="gaw:V144x_37110"/>
<proteinExistence type="predicted"/>
<dbReference type="Proteomes" id="UP000318704">
    <property type="component" value="Chromosome"/>
</dbReference>
<keyword evidence="1" id="KW-1133">Transmembrane helix</keyword>